<accession>A0A6A6QCJ2</accession>
<sequence length="101" mass="10808">MGRHLGCASSLIATFPRMPSSQVLSITVINCMVLRFFASMFFHVAQEKAFHAHLATRSDVLVPTNRLLIAAPRESAPPGEGLVVNPSAFSTCSGSNYVSGK</sequence>
<organism evidence="1 2">
    <name type="scientific">Lophium mytilinum</name>
    <dbReference type="NCBI Taxonomy" id="390894"/>
    <lineage>
        <taxon>Eukaryota</taxon>
        <taxon>Fungi</taxon>
        <taxon>Dikarya</taxon>
        <taxon>Ascomycota</taxon>
        <taxon>Pezizomycotina</taxon>
        <taxon>Dothideomycetes</taxon>
        <taxon>Pleosporomycetidae</taxon>
        <taxon>Mytilinidiales</taxon>
        <taxon>Mytilinidiaceae</taxon>
        <taxon>Lophium</taxon>
    </lineage>
</organism>
<dbReference type="AlphaFoldDB" id="A0A6A6QCJ2"/>
<keyword evidence="2" id="KW-1185">Reference proteome</keyword>
<dbReference type="EMBL" id="MU004198">
    <property type="protein sequence ID" value="KAF2489809.1"/>
    <property type="molecule type" value="Genomic_DNA"/>
</dbReference>
<protein>
    <submittedName>
        <fullName evidence="1">Uncharacterized protein</fullName>
    </submittedName>
</protein>
<reference evidence="1" key="1">
    <citation type="journal article" date="2020" name="Stud. Mycol.">
        <title>101 Dothideomycetes genomes: a test case for predicting lifestyles and emergence of pathogens.</title>
        <authorList>
            <person name="Haridas S."/>
            <person name="Albert R."/>
            <person name="Binder M."/>
            <person name="Bloem J."/>
            <person name="Labutti K."/>
            <person name="Salamov A."/>
            <person name="Andreopoulos B."/>
            <person name="Baker S."/>
            <person name="Barry K."/>
            <person name="Bills G."/>
            <person name="Bluhm B."/>
            <person name="Cannon C."/>
            <person name="Castanera R."/>
            <person name="Culley D."/>
            <person name="Daum C."/>
            <person name="Ezra D."/>
            <person name="Gonzalez J."/>
            <person name="Henrissat B."/>
            <person name="Kuo A."/>
            <person name="Liang C."/>
            <person name="Lipzen A."/>
            <person name="Lutzoni F."/>
            <person name="Magnuson J."/>
            <person name="Mondo S."/>
            <person name="Nolan M."/>
            <person name="Ohm R."/>
            <person name="Pangilinan J."/>
            <person name="Park H.-J."/>
            <person name="Ramirez L."/>
            <person name="Alfaro M."/>
            <person name="Sun H."/>
            <person name="Tritt A."/>
            <person name="Yoshinaga Y."/>
            <person name="Zwiers L.-H."/>
            <person name="Turgeon B."/>
            <person name="Goodwin S."/>
            <person name="Spatafora J."/>
            <person name="Crous P."/>
            <person name="Grigoriev I."/>
        </authorList>
    </citation>
    <scope>NUCLEOTIDE SEQUENCE</scope>
    <source>
        <strain evidence="1">CBS 269.34</strain>
    </source>
</reference>
<gene>
    <name evidence="1" type="ORF">BU16DRAFT_531259</name>
</gene>
<proteinExistence type="predicted"/>
<dbReference type="Proteomes" id="UP000799750">
    <property type="component" value="Unassembled WGS sequence"/>
</dbReference>
<evidence type="ECO:0000313" key="2">
    <source>
        <dbReference type="Proteomes" id="UP000799750"/>
    </source>
</evidence>
<evidence type="ECO:0000313" key="1">
    <source>
        <dbReference type="EMBL" id="KAF2489809.1"/>
    </source>
</evidence>
<name>A0A6A6QCJ2_9PEZI</name>